<organism evidence="1 2">
    <name type="scientific">Gilvimarinus xylanilyticus</name>
    <dbReference type="NCBI Taxonomy" id="2944139"/>
    <lineage>
        <taxon>Bacteria</taxon>
        <taxon>Pseudomonadati</taxon>
        <taxon>Pseudomonadota</taxon>
        <taxon>Gammaproteobacteria</taxon>
        <taxon>Cellvibrionales</taxon>
        <taxon>Cellvibrionaceae</taxon>
        <taxon>Gilvimarinus</taxon>
    </lineage>
</organism>
<protein>
    <submittedName>
        <fullName evidence="1">ATP-binding protein</fullName>
    </submittedName>
</protein>
<proteinExistence type="predicted"/>
<dbReference type="InterPro" id="IPR027417">
    <property type="entry name" value="P-loop_NTPase"/>
</dbReference>
<reference evidence="1" key="1">
    <citation type="submission" date="2022-05" db="EMBL/GenBank/DDBJ databases">
        <authorList>
            <person name="Sun H.-N."/>
        </authorList>
    </citation>
    <scope>NUCLEOTIDE SEQUENCE</scope>
    <source>
        <strain evidence="1">HB14</strain>
    </source>
</reference>
<dbReference type="PANTHER" id="PTHR42935:SF1">
    <property type="entry name" value="SLR0930 PROTEIN"/>
    <property type="match status" value="1"/>
</dbReference>
<name>A0A9X2KS29_9GAMM</name>
<keyword evidence="1" id="KW-0547">Nucleotide-binding</keyword>
<keyword evidence="1" id="KW-0067">ATP-binding</keyword>
<dbReference type="SUPFAM" id="SSF52540">
    <property type="entry name" value="P-loop containing nucleoside triphosphate hydrolases"/>
    <property type="match status" value="1"/>
</dbReference>
<comment type="caution">
    <text evidence="1">The sequence shown here is derived from an EMBL/GenBank/DDBJ whole genome shotgun (WGS) entry which is preliminary data.</text>
</comment>
<dbReference type="GO" id="GO:0005524">
    <property type="term" value="F:ATP binding"/>
    <property type="evidence" value="ECO:0007669"/>
    <property type="project" value="UniProtKB-KW"/>
</dbReference>
<dbReference type="Proteomes" id="UP001139319">
    <property type="component" value="Unassembled WGS sequence"/>
</dbReference>
<keyword evidence="2" id="KW-1185">Reference proteome</keyword>
<dbReference type="Gene3D" id="3.40.50.300">
    <property type="entry name" value="P-loop containing nucleotide triphosphate hydrolases"/>
    <property type="match status" value="1"/>
</dbReference>
<dbReference type="EMBL" id="JAMFTH010000001">
    <property type="protein sequence ID" value="MCP8898436.1"/>
    <property type="molecule type" value="Genomic_DNA"/>
</dbReference>
<dbReference type="PANTHER" id="PTHR42935">
    <property type="entry name" value="SLR0930 PROTEIN"/>
    <property type="match status" value="1"/>
</dbReference>
<reference evidence="1" key="2">
    <citation type="submission" date="2023-01" db="EMBL/GenBank/DDBJ databases">
        <title>Gilvimarinus xylanilyticus HB14 isolated from Caulerpa lentillifera aquaculture base in Hainan, China.</title>
        <authorList>
            <person name="Zhang Y.-J."/>
        </authorList>
    </citation>
    <scope>NUCLEOTIDE SEQUENCE</scope>
    <source>
        <strain evidence="1">HB14</strain>
    </source>
</reference>
<dbReference type="InterPro" id="IPR008533">
    <property type="entry name" value="DUF815"/>
</dbReference>
<accession>A0A9X2KS29</accession>
<dbReference type="RefSeq" id="WP_253966713.1">
    <property type="nucleotide sequence ID" value="NZ_JAMFTH010000001.1"/>
</dbReference>
<evidence type="ECO:0000313" key="2">
    <source>
        <dbReference type="Proteomes" id="UP001139319"/>
    </source>
</evidence>
<dbReference type="Pfam" id="PF05673">
    <property type="entry name" value="DUF815"/>
    <property type="match status" value="1"/>
</dbReference>
<dbReference type="CDD" id="cd00009">
    <property type="entry name" value="AAA"/>
    <property type="match status" value="1"/>
</dbReference>
<evidence type="ECO:0000313" key="1">
    <source>
        <dbReference type="EMBL" id="MCP8898436.1"/>
    </source>
</evidence>
<gene>
    <name evidence="1" type="ORF">M6D89_03895</name>
</gene>
<dbReference type="AlphaFoldDB" id="A0A9X2KS29"/>
<sequence length="283" mass="32090">MADMSDLLTRVDQLLDRLDHFIPTPPPATDWNADAFYWCAHPAGGYLEAVGKPHHIPLDALQNVDRQKEAILRNTAQYAEGKPANNILLTGSRGTGKSTLIKACWYRYKDAIKLIEIDKPDLKDLGKLLSILAERPERFIIFCDDLSFEEGEHHYKALKSALDGSIRAPGDNILFYATSNRRHLLPHKMSDNLETEQIDGEIRPGDSMEEKTSLSERFGLLLTFYPFRQDEYFAACEYWVEHLGGQWSDEVRAAALRWSMTRGSRSGRVAWQFARDYVGGAGI</sequence>